<evidence type="ECO:0000256" key="1">
    <source>
        <dbReference type="ARBA" id="ARBA00010646"/>
    </source>
</evidence>
<proteinExistence type="inferred from homology"/>
<dbReference type="GO" id="GO:0009253">
    <property type="term" value="P:peptidoglycan catabolic process"/>
    <property type="evidence" value="ECO:0007669"/>
    <property type="project" value="InterPro"/>
</dbReference>
<keyword evidence="3 4" id="KW-0326">Glycosidase</keyword>
<dbReference type="EMBL" id="CP001056">
    <property type="protein sequence ID" value="ACD24076.1"/>
    <property type="molecule type" value="Genomic_DNA"/>
</dbReference>
<dbReference type="Pfam" id="PF01183">
    <property type="entry name" value="Glyco_hydro_25"/>
    <property type="match status" value="1"/>
</dbReference>
<sequence>MNGIDVSNHNGSIDFNKVKEDNIEVVYIKATEGTTYKDPYLNQHYSGAKKAGLKTGFYHFLVGSSEPETQAENFYNNIKDKENDLKPCLDIETNNFNVMDYALRFIKKFECLCELELCIYTSPYFANENLDSRLAKYQCWIAHYGVETPMETNVWRDNYAGHQFTETGRINGINTNVDINTFTKDIFTNNKSQGYVVTQYLPNGYRGDNSFEGIDLEYVLSYFKDVRCYVRKDSKGVWIETQTLSMGKCLELKKVLGSWFYSIEIK</sequence>
<dbReference type="InterPro" id="IPR017853">
    <property type="entry name" value="GH"/>
</dbReference>
<dbReference type="GO" id="GO:0003796">
    <property type="term" value="F:lysozyme activity"/>
    <property type="evidence" value="ECO:0007669"/>
    <property type="project" value="UniProtKB-EC"/>
</dbReference>
<reference evidence="4" key="2">
    <citation type="submission" date="2009-08" db="EMBL/GenBank/DDBJ databases">
        <authorList>
            <person name="Shrivastava S."/>
            <person name="Brinkac L.M."/>
            <person name="Dodson R.J."/>
            <person name="Harkins D.M."/>
            <person name="Durkin A.S."/>
            <person name="Sutton G."/>
        </authorList>
    </citation>
    <scope>NUCLEOTIDE SEQUENCE</scope>
    <source>
        <strain evidence="4">Eklund 17B</strain>
    </source>
</reference>
<name>B2TMH9_CLOBB</name>
<dbReference type="Gene3D" id="3.20.20.80">
    <property type="entry name" value="Glycosidases"/>
    <property type="match status" value="1"/>
</dbReference>
<protein>
    <submittedName>
        <fullName evidence="4">Autolytic lysozyme</fullName>
        <ecNumber evidence="4">3.2.1.17</ecNumber>
    </submittedName>
</protein>
<dbReference type="PATRIC" id="fig|935198.13.peg.916"/>
<dbReference type="CAZy" id="GH25">
    <property type="family name" value="Glycoside Hydrolase Family 25"/>
</dbReference>
<accession>B2TMH9</accession>
<dbReference type="CDD" id="cd06525">
    <property type="entry name" value="GH25_Lyc-like"/>
    <property type="match status" value="1"/>
</dbReference>
<dbReference type="KEGG" id="cbk:CLL_A0966"/>
<dbReference type="SUPFAM" id="SSF51445">
    <property type="entry name" value="(Trans)glycosidases"/>
    <property type="match status" value="1"/>
</dbReference>
<dbReference type="InterPro" id="IPR018077">
    <property type="entry name" value="Glyco_hydro_fam25_subgr"/>
</dbReference>
<dbReference type="GO" id="GO:0016052">
    <property type="term" value="P:carbohydrate catabolic process"/>
    <property type="evidence" value="ECO:0007669"/>
    <property type="project" value="TreeGrafter"/>
</dbReference>
<dbReference type="EC" id="3.2.1.17" evidence="4"/>
<dbReference type="AlphaFoldDB" id="B2TMH9"/>
<gene>
    <name evidence="4" type="ordered locus">CLL_A0966</name>
</gene>
<keyword evidence="2 4" id="KW-0378">Hydrolase</keyword>
<dbReference type="SMART" id="SM00641">
    <property type="entry name" value="Glyco_25"/>
    <property type="match status" value="1"/>
</dbReference>
<reference evidence="4" key="1">
    <citation type="submission" date="2009-06" db="EMBL/GenBank/DDBJ databases">
        <authorList>
            <consortium name="US DOE Joint Genome Institute (JGI-PGF)"/>
            <person name="Lucas S."/>
            <person name="Copeland A."/>
            <person name="Lapidus A."/>
            <person name="Glavina del Rio T."/>
            <person name="Dalin E."/>
            <person name="Tice H."/>
            <person name="Bruce D."/>
            <person name="Goodwin L."/>
            <person name="Pitluck S."/>
            <person name="Kyrpides N."/>
            <person name="Mavromatis K."/>
            <person name="Ivanova N."/>
            <person name="Saunders E."/>
            <person name="Brettin T."/>
            <person name="Detter J.C."/>
            <person name="Han C."/>
            <person name="Larimer F."/>
            <person name="Land M."/>
            <person name="Hauser L."/>
            <person name="Markowitz V."/>
            <person name="Cheng J.-F."/>
            <person name="Hugenholtz P."/>
            <person name="Woyke T."/>
            <person name="Wu D."/>
            <person name="Gronow S."/>
            <person name="Klenk H.-P."/>
            <person name="Eisen J.A."/>
        </authorList>
    </citation>
    <scope>NUCLEOTIDE SEQUENCE</scope>
    <source>
        <strain evidence="4">Eklund 17B</strain>
    </source>
</reference>
<evidence type="ECO:0000256" key="3">
    <source>
        <dbReference type="ARBA" id="ARBA00023295"/>
    </source>
</evidence>
<evidence type="ECO:0000256" key="2">
    <source>
        <dbReference type="ARBA" id="ARBA00022801"/>
    </source>
</evidence>
<dbReference type="HOGENOM" id="CLU_044973_7_0_9"/>
<organism evidence="4">
    <name type="scientific">Clostridium botulinum (strain Eklund 17B / Type B)</name>
    <dbReference type="NCBI Taxonomy" id="935198"/>
    <lineage>
        <taxon>Bacteria</taxon>
        <taxon>Bacillati</taxon>
        <taxon>Bacillota</taxon>
        <taxon>Clostridia</taxon>
        <taxon>Eubacteriales</taxon>
        <taxon>Clostridiaceae</taxon>
        <taxon>Clostridium</taxon>
    </lineage>
</organism>
<dbReference type="PANTHER" id="PTHR34135:SF2">
    <property type="entry name" value="LYSOZYME"/>
    <property type="match status" value="1"/>
</dbReference>
<dbReference type="GO" id="GO:0016998">
    <property type="term" value="P:cell wall macromolecule catabolic process"/>
    <property type="evidence" value="ECO:0007669"/>
    <property type="project" value="InterPro"/>
</dbReference>
<dbReference type="PROSITE" id="PS51904">
    <property type="entry name" value="GLYCOSYL_HYDROL_F25_2"/>
    <property type="match status" value="1"/>
</dbReference>
<comment type="similarity">
    <text evidence="1">Belongs to the glycosyl hydrolase 25 family.</text>
</comment>
<dbReference type="PANTHER" id="PTHR34135">
    <property type="entry name" value="LYSOZYME"/>
    <property type="match status" value="1"/>
</dbReference>
<dbReference type="InterPro" id="IPR002053">
    <property type="entry name" value="Glyco_hydro_25"/>
</dbReference>
<evidence type="ECO:0000313" key="4">
    <source>
        <dbReference type="EMBL" id="ACD24076.1"/>
    </source>
</evidence>
<accession>U4PDQ4</accession>